<evidence type="ECO:0000256" key="3">
    <source>
        <dbReference type="ARBA" id="ARBA00023157"/>
    </source>
</evidence>
<keyword evidence="3" id="KW-1015">Disulfide bond</keyword>
<dbReference type="GO" id="GO:0005576">
    <property type="term" value="C:extracellular region"/>
    <property type="evidence" value="ECO:0007669"/>
    <property type="project" value="UniProtKB-SubCell"/>
</dbReference>
<proteinExistence type="evidence at transcript level"/>
<evidence type="ECO:0000256" key="2">
    <source>
        <dbReference type="ARBA" id="ARBA00022525"/>
    </source>
</evidence>
<feature type="chain" id="PRO_5005458252" evidence="4">
    <location>
        <begin position="23"/>
        <end position="90"/>
    </location>
</feature>
<protein>
    <submittedName>
        <fullName evidence="5">Putative neurotoxin LTDF 10-01</fullName>
    </submittedName>
</protein>
<dbReference type="AlphaFoldDB" id="A0A0K1D8E8"/>
<sequence>MRLNIYVFVLAVSLIVLLGVHAERDSNDNAQLTLEEPRRFCAGLSRTCSKTIKCCKHGSYERVCYCSTPAGTNCRCKKKSSEIVSGWLGK</sequence>
<dbReference type="GO" id="GO:0008200">
    <property type="term" value="F:ion channel inhibitor activity"/>
    <property type="evidence" value="ECO:0007669"/>
    <property type="project" value="InterPro"/>
</dbReference>
<feature type="signal peptide" evidence="4">
    <location>
        <begin position="1"/>
        <end position="22"/>
    </location>
</feature>
<reference evidence="5" key="2">
    <citation type="submission" date="2015-02" db="EMBL/GenBank/DDBJ databases">
        <authorList>
            <person name="Chooi Y.-H."/>
        </authorList>
    </citation>
    <scope>NUCLEOTIDE SEQUENCE</scope>
</reference>
<dbReference type="EMBL" id="KP792929">
    <property type="protein sequence ID" value="AKT09005.1"/>
    <property type="molecule type" value="mRNA"/>
</dbReference>
<dbReference type="Pfam" id="PF02819">
    <property type="entry name" value="Toxin_9"/>
    <property type="match status" value="1"/>
</dbReference>
<accession>A0A0K1D8E8</accession>
<evidence type="ECO:0000313" key="5">
    <source>
        <dbReference type="EMBL" id="AKT09005.1"/>
    </source>
</evidence>
<keyword evidence="5" id="KW-0528">Neurotoxin</keyword>
<keyword evidence="4" id="KW-0732">Signal</keyword>
<keyword evidence="2" id="KW-0964">Secreted</keyword>
<organism evidence="5">
    <name type="scientific">Dolomedes fimbriatus</name>
    <dbReference type="NCBI Taxonomy" id="1432569"/>
    <lineage>
        <taxon>Eukaryota</taxon>
        <taxon>Metazoa</taxon>
        <taxon>Ecdysozoa</taxon>
        <taxon>Arthropoda</taxon>
        <taxon>Chelicerata</taxon>
        <taxon>Arachnida</taxon>
        <taxon>Araneae</taxon>
        <taxon>Araneomorphae</taxon>
        <taxon>Entelegynae</taxon>
        <taxon>Lycosoidea</taxon>
        <taxon>Pisauridae</taxon>
        <taxon>Dolomedes</taxon>
    </lineage>
</organism>
<keyword evidence="5" id="KW-0800">Toxin</keyword>
<evidence type="ECO:0000256" key="1">
    <source>
        <dbReference type="ARBA" id="ARBA00004613"/>
    </source>
</evidence>
<name>A0A0K1D8E8_9ARAC</name>
<evidence type="ECO:0000256" key="4">
    <source>
        <dbReference type="SAM" id="SignalP"/>
    </source>
</evidence>
<reference evidence="5" key="1">
    <citation type="journal article" date="2014" name="Sci. Data">
        <title>Comprehensive analysis of the venom gland transcriptome of the spider Dolomedes fimbriatus.</title>
        <authorList>
            <person name="Kozlov S.A."/>
            <person name="Lazarev V.N."/>
            <person name="Kostryukova E.S."/>
            <person name="Selezneva O.V."/>
            <person name="Ospanova E.A."/>
            <person name="Alexeev D.G."/>
            <person name="Govorun V.M."/>
            <person name="Grishin E.V."/>
        </authorList>
    </citation>
    <scope>NUCLEOTIDE SEQUENCE</scope>
</reference>
<dbReference type="InterPro" id="IPR004169">
    <property type="entry name" value="Spidertoxin"/>
</dbReference>
<comment type="subcellular location">
    <subcellularLocation>
        <location evidence="1">Secreted</location>
    </subcellularLocation>
</comment>